<sequence>MEHLNSPLNSDEWNLPFLDPLQKFGELPIPLSNPEKIDLPSNLPNLDAIPENVNEPNDESPPLNLPTLDELLSPHAVPENKNFINPNTHFNNTPTHTFPIPGDNSSATPNDNLPVHIPSPNISDDSYTDFLKARWFWLGKNEKPPDVVAFNIHERKRILFVALVYDGIAFYRLLDQGQAITASVYISILNEEILE</sequence>
<dbReference type="AlphaFoldDB" id="A0AAU9TQL7"/>
<reference evidence="1" key="1">
    <citation type="submission" date="2022-03" db="EMBL/GenBank/DDBJ databases">
        <authorList>
            <person name="Tunstrom K."/>
        </authorList>
    </citation>
    <scope>NUCLEOTIDE SEQUENCE</scope>
</reference>
<dbReference type="EMBL" id="CAKOGL010000007">
    <property type="protein sequence ID" value="CAH2088116.1"/>
    <property type="molecule type" value="Genomic_DNA"/>
</dbReference>
<comment type="caution">
    <text evidence="1">The sequence shown here is derived from an EMBL/GenBank/DDBJ whole genome shotgun (WGS) entry which is preliminary data.</text>
</comment>
<protein>
    <submittedName>
        <fullName evidence="1">Uncharacterized protein</fullName>
    </submittedName>
</protein>
<proteinExistence type="predicted"/>
<accession>A0AAU9TQL7</accession>
<dbReference type="InterPro" id="IPR001888">
    <property type="entry name" value="Transposase_1"/>
</dbReference>
<name>A0AAU9TQL7_EUPED</name>
<gene>
    <name evidence="1" type="ORF">EEDITHA_LOCUS4308</name>
</gene>
<keyword evidence="2" id="KW-1185">Reference proteome</keyword>
<evidence type="ECO:0000313" key="1">
    <source>
        <dbReference type="EMBL" id="CAH2088116.1"/>
    </source>
</evidence>
<evidence type="ECO:0000313" key="2">
    <source>
        <dbReference type="Proteomes" id="UP001153954"/>
    </source>
</evidence>
<organism evidence="1 2">
    <name type="scientific">Euphydryas editha</name>
    <name type="common">Edith's checkerspot</name>
    <dbReference type="NCBI Taxonomy" id="104508"/>
    <lineage>
        <taxon>Eukaryota</taxon>
        <taxon>Metazoa</taxon>
        <taxon>Ecdysozoa</taxon>
        <taxon>Arthropoda</taxon>
        <taxon>Hexapoda</taxon>
        <taxon>Insecta</taxon>
        <taxon>Pterygota</taxon>
        <taxon>Neoptera</taxon>
        <taxon>Endopterygota</taxon>
        <taxon>Lepidoptera</taxon>
        <taxon>Glossata</taxon>
        <taxon>Ditrysia</taxon>
        <taxon>Papilionoidea</taxon>
        <taxon>Nymphalidae</taxon>
        <taxon>Nymphalinae</taxon>
        <taxon>Euphydryas</taxon>
    </lineage>
</organism>
<dbReference type="Pfam" id="PF01359">
    <property type="entry name" value="Transposase_1"/>
    <property type="match status" value="1"/>
</dbReference>
<dbReference type="Proteomes" id="UP001153954">
    <property type="component" value="Unassembled WGS sequence"/>
</dbReference>